<dbReference type="GO" id="GO:0005737">
    <property type="term" value="C:cytoplasm"/>
    <property type="evidence" value="ECO:0007669"/>
    <property type="project" value="UniProtKB-SubCell"/>
</dbReference>
<dbReference type="PANTHER" id="PTHR33588">
    <property type="entry name" value="CILIA- AND FLAGELLA-ASSOCIATED PROTEIN 299"/>
    <property type="match status" value="1"/>
</dbReference>
<accession>A0A7J6P3V8</accession>
<dbReference type="OrthoDB" id="2136125at2759"/>
<dbReference type="InterPro" id="IPR027887">
    <property type="entry name" value="DUF4464"/>
</dbReference>
<comment type="function">
    <text evidence="1">May be involved in spermatogenesis.</text>
</comment>
<dbReference type="AlphaFoldDB" id="A0A7J6P3V8"/>
<dbReference type="PANTHER" id="PTHR33588:SF1">
    <property type="entry name" value="CILIA- AND FLAGELLA-ASSOCIATED PROTEIN 299"/>
    <property type="match status" value="1"/>
</dbReference>
<proteinExistence type="predicted"/>
<keyword evidence="5" id="KW-0963">Cytoplasm</keyword>
<evidence type="ECO:0000313" key="8">
    <source>
        <dbReference type="Proteomes" id="UP000541610"/>
    </source>
</evidence>
<comment type="subcellular location">
    <subcellularLocation>
        <location evidence="3">Cytoplasm</location>
    </subcellularLocation>
    <subcellularLocation>
        <location evidence="2">Nucleus</location>
    </subcellularLocation>
</comment>
<protein>
    <recommendedName>
        <fullName evidence="4">Cilia- and flagella-associated protein 299</fullName>
    </recommendedName>
</protein>
<dbReference type="Pfam" id="PF14713">
    <property type="entry name" value="DUF4464"/>
    <property type="match status" value="1"/>
</dbReference>
<organism evidence="7 8">
    <name type="scientific">Perkinsus olseni</name>
    <name type="common">Perkinsus atlanticus</name>
    <dbReference type="NCBI Taxonomy" id="32597"/>
    <lineage>
        <taxon>Eukaryota</taxon>
        <taxon>Sar</taxon>
        <taxon>Alveolata</taxon>
        <taxon>Perkinsozoa</taxon>
        <taxon>Perkinsea</taxon>
        <taxon>Perkinsida</taxon>
        <taxon>Perkinsidae</taxon>
        <taxon>Perkinsus</taxon>
    </lineage>
</organism>
<dbReference type="GO" id="GO:0005634">
    <property type="term" value="C:nucleus"/>
    <property type="evidence" value="ECO:0007669"/>
    <property type="project" value="UniProtKB-SubCell"/>
</dbReference>
<keyword evidence="6" id="KW-0539">Nucleus</keyword>
<evidence type="ECO:0000256" key="4">
    <source>
        <dbReference type="ARBA" id="ARBA00021436"/>
    </source>
</evidence>
<evidence type="ECO:0000256" key="6">
    <source>
        <dbReference type="ARBA" id="ARBA00023242"/>
    </source>
</evidence>
<dbReference type="EMBL" id="JABANP010000091">
    <property type="protein sequence ID" value="KAF4690844.1"/>
    <property type="molecule type" value="Genomic_DNA"/>
</dbReference>
<dbReference type="Proteomes" id="UP000541610">
    <property type="component" value="Unassembled WGS sequence"/>
</dbReference>
<evidence type="ECO:0000256" key="3">
    <source>
        <dbReference type="ARBA" id="ARBA00004496"/>
    </source>
</evidence>
<evidence type="ECO:0000256" key="1">
    <source>
        <dbReference type="ARBA" id="ARBA00003056"/>
    </source>
</evidence>
<gene>
    <name evidence="7" type="ORF">FOZ60_016816</name>
</gene>
<evidence type="ECO:0000313" key="7">
    <source>
        <dbReference type="EMBL" id="KAF4690844.1"/>
    </source>
</evidence>
<evidence type="ECO:0000256" key="2">
    <source>
        <dbReference type="ARBA" id="ARBA00004123"/>
    </source>
</evidence>
<sequence>MPGEVLEDTDITPEYLSKDPTAALFTSKVANVKDQIKRALFRHCLFKIQNVEVQTLQKECEEKSRWLDEIRHLSDADTNWVTWAATKKFTRRNKEPFSILRKERWTIRRCGSPVPYDVIYFREGGDGFSTRVIPVRWMDRLRGVYFYYFEICPDVLDSRRAGRELPRVAVDDSDDFFEKYASYEDYLDAQVTEKDTFYLGGADLARQLVELGCRRGEVLSREEFNEKRRVAEREKRRRLQSMVKVLASADKDLTAFPTLRHLAAREEMARSGKIVSIIFIRDRNAKGQEISGYIDYGHRMKTENFEAYFSREKRILPRPTDLCFYNWETPAMWDIGSQSSSAELPAGTANESPNFQVVPDTKMGLLFRNKRDRKMIDVNPKHDPGDNSKRHDVTTSEYLQVVIFDHMPRRKA</sequence>
<reference evidence="7 8" key="1">
    <citation type="submission" date="2020-04" db="EMBL/GenBank/DDBJ databases">
        <title>Perkinsus olseni comparative genomics.</title>
        <authorList>
            <person name="Bogema D.R."/>
        </authorList>
    </citation>
    <scope>NUCLEOTIDE SEQUENCE [LARGE SCALE GENOMIC DNA]</scope>
    <source>
        <strain evidence="7">00978-12</strain>
    </source>
</reference>
<evidence type="ECO:0000256" key="5">
    <source>
        <dbReference type="ARBA" id="ARBA00022490"/>
    </source>
</evidence>
<comment type="caution">
    <text evidence="7">The sequence shown here is derived from an EMBL/GenBank/DDBJ whole genome shotgun (WGS) entry which is preliminary data.</text>
</comment>
<name>A0A7J6P3V8_PEROL</name>